<dbReference type="Gene3D" id="3.10.450.50">
    <property type="match status" value="1"/>
</dbReference>
<name>A0A270BWK2_9PROT</name>
<organism evidence="2 3">
    <name type="scientific">Acetobacter syzygii</name>
    <dbReference type="NCBI Taxonomy" id="146476"/>
    <lineage>
        <taxon>Bacteria</taxon>
        <taxon>Pseudomonadati</taxon>
        <taxon>Pseudomonadota</taxon>
        <taxon>Alphaproteobacteria</taxon>
        <taxon>Acetobacterales</taxon>
        <taxon>Acetobacteraceae</taxon>
        <taxon>Acetobacter</taxon>
    </lineage>
</organism>
<dbReference type="InterPro" id="IPR032710">
    <property type="entry name" value="NTF2-like_dom_sf"/>
</dbReference>
<evidence type="ECO:0000313" key="2">
    <source>
        <dbReference type="EMBL" id="PAL29318.1"/>
    </source>
</evidence>
<dbReference type="InterPro" id="IPR037401">
    <property type="entry name" value="SnoaL-like"/>
</dbReference>
<dbReference type="AlphaFoldDB" id="A0A270BWK2"/>
<evidence type="ECO:0000313" key="3">
    <source>
        <dbReference type="Proteomes" id="UP000216033"/>
    </source>
</evidence>
<proteinExistence type="predicted"/>
<dbReference type="OrthoDB" id="8447813at2"/>
<comment type="caution">
    <text evidence="2">The sequence shown here is derived from an EMBL/GenBank/DDBJ whole genome shotgun (WGS) entry which is preliminary data.</text>
</comment>
<dbReference type="Proteomes" id="UP000216033">
    <property type="component" value="Unassembled WGS sequence"/>
</dbReference>
<protein>
    <recommendedName>
        <fullName evidence="1">SnoaL-like domain-containing protein</fullName>
    </recommendedName>
</protein>
<sequence length="131" mass="14763">MSVHHNERVLREMFAIFTDFTAPIEKVLAFMTPDYRQCVDGREMALIDFQTHTLALRNALWSLSIDIQQIVCEGNKAATVHVAHATRRSGAESLLKVVAFYYFREGRICMVDELTHVLQGHGSDQGLGGLQ</sequence>
<dbReference type="EMBL" id="NDFP01000001">
    <property type="protein sequence ID" value="PAL29318.1"/>
    <property type="molecule type" value="Genomic_DNA"/>
</dbReference>
<dbReference type="SUPFAM" id="SSF54427">
    <property type="entry name" value="NTF2-like"/>
    <property type="match status" value="1"/>
</dbReference>
<evidence type="ECO:0000259" key="1">
    <source>
        <dbReference type="Pfam" id="PF12680"/>
    </source>
</evidence>
<reference evidence="2 3" key="1">
    <citation type="submission" date="2017-04" db="EMBL/GenBank/DDBJ databases">
        <title>Kefir bacterial isolates.</title>
        <authorList>
            <person name="Kim Y."/>
            <person name="Blasche S."/>
            <person name="Patil K.R."/>
        </authorList>
    </citation>
    <scope>NUCLEOTIDE SEQUENCE [LARGE SCALE GENOMIC DNA]</scope>
    <source>
        <strain evidence="2 3">KR-2</strain>
    </source>
</reference>
<accession>A0A270BWK2</accession>
<dbReference type="STRING" id="1231343.Absy_027_135"/>
<dbReference type="Pfam" id="PF12680">
    <property type="entry name" value="SnoaL_2"/>
    <property type="match status" value="1"/>
</dbReference>
<dbReference type="RefSeq" id="WP_048854696.1">
    <property type="nucleotide sequence ID" value="NZ_BAMZ01000027.1"/>
</dbReference>
<keyword evidence="3" id="KW-1185">Reference proteome</keyword>
<dbReference type="GeneID" id="98303351"/>
<gene>
    <name evidence="2" type="ORF">B9K05_01330</name>
</gene>
<feature type="domain" description="SnoaL-like" evidence="1">
    <location>
        <begin position="11"/>
        <end position="109"/>
    </location>
</feature>